<organism evidence="3 4">
    <name type="scientific">Chrysophaeum taylorii</name>
    <dbReference type="NCBI Taxonomy" id="2483200"/>
    <lineage>
        <taxon>Eukaryota</taxon>
        <taxon>Sar</taxon>
        <taxon>Stramenopiles</taxon>
        <taxon>Ochrophyta</taxon>
        <taxon>Pelagophyceae</taxon>
        <taxon>Pelagomonadales</taxon>
        <taxon>Pelagomonadaceae</taxon>
        <taxon>Chrysophaeum</taxon>
    </lineage>
</organism>
<accession>A0AAD7XL10</accession>
<evidence type="ECO:0000313" key="3">
    <source>
        <dbReference type="EMBL" id="KAJ8608259.1"/>
    </source>
</evidence>
<gene>
    <name evidence="3" type="ORF">CTAYLR_007285</name>
</gene>
<dbReference type="AlphaFoldDB" id="A0AAD7XL10"/>
<feature type="domain" description="Thioredoxin" evidence="2">
    <location>
        <begin position="26"/>
        <end position="146"/>
    </location>
</feature>
<keyword evidence="4" id="KW-1185">Reference proteome</keyword>
<dbReference type="PRINTS" id="PR00421">
    <property type="entry name" value="THIOREDOXIN"/>
</dbReference>
<dbReference type="PROSITE" id="PS51352">
    <property type="entry name" value="THIOREDOXIN_2"/>
    <property type="match status" value="1"/>
</dbReference>
<evidence type="ECO:0000259" key="2">
    <source>
        <dbReference type="PROSITE" id="PS51352"/>
    </source>
</evidence>
<dbReference type="EMBL" id="JAQMWT010000177">
    <property type="protein sequence ID" value="KAJ8608259.1"/>
    <property type="molecule type" value="Genomic_DNA"/>
</dbReference>
<dbReference type="InterPro" id="IPR013766">
    <property type="entry name" value="Thioredoxin_domain"/>
</dbReference>
<sequence>MWSIVEWIQSNPAVVVVVALLVYRMVSSSRPFPEAGGCVKSIHSGSEFDAELAKGIVVADFYATWCPPCRTAAPIYGALSNEFDATFLKVDVDECRDLARREGISAMPSFKFYEDAKCVRSLQGFQQTALIKALDDLGVPRKQKAS</sequence>
<dbReference type="SUPFAM" id="SSF52833">
    <property type="entry name" value="Thioredoxin-like"/>
    <property type="match status" value="1"/>
</dbReference>
<name>A0AAD7XL10_9STRA</name>
<evidence type="ECO:0000313" key="4">
    <source>
        <dbReference type="Proteomes" id="UP001230188"/>
    </source>
</evidence>
<reference evidence="3" key="1">
    <citation type="submission" date="2023-01" db="EMBL/GenBank/DDBJ databases">
        <title>Metagenome sequencing of chrysophaentin producing Chrysophaeum taylorii.</title>
        <authorList>
            <person name="Davison J."/>
            <person name="Bewley C."/>
        </authorList>
    </citation>
    <scope>NUCLEOTIDE SEQUENCE</scope>
    <source>
        <strain evidence="3">NIES-1699</strain>
    </source>
</reference>
<proteinExistence type="predicted"/>
<keyword evidence="1" id="KW-1015">Disulfide bond</keyword>
<dbReference type="CDD" id="cd02947">
    <property type="entry name" value="TRX_family"/>
    <property type="match status" value="1"/>
</dbReference>
<dbReference type="Proteomes" id="UP001230188">
    <property type="component" value="Unassembled WGS sequence"/>
</dbReference>
<dbReference type="InterPro" id="IPR036249">
    <property type="entry name" value="Thioredoxin-like_sf"/>
</dbReference>
<evidence type="ECO:0000256" key="1">
    <source>
        <dbReference type="ARBA" id="ARBA00023157"/>
    </source>
</evidence>
<dbReference type="PANTHER" id="PTHR46115">
    <property type="entry name" value="THIOREDOXIN-LIKE PROTEIN 1"/>
    <property type="match status" value="1"/>
</dbReference>
<comment type="caution">
    <text evidence="3">The sequence shown here is derived from an EMBL/GenBank/DDBJ whole genome shotgun (WGS) entry which is preliminary data.</text>
</comment>
<dbReference type="Pfam" id="PF00085">
    <property type="entry name" value="Thioredoxin"/>
    <property type="match status" value="1"/>
</dbReference>
<dbReference type="Gene3D" id="3.40.30.10">
    <property type="entry name" value="Glutaredoxin"/>
    <property type="match status" value="1"/>
</dbReference>
<protein>
    <recommendedName>
        <fullName evidence="2">Thioredoxin domain-containing protein</fullName>
    </recommendedName>
</protein>